<feature type="coiled-coil region" evidence="8">
    <location>
        <begin position="151"/>
        <end position="209"/>
    </location>
</feature>
<dbReference type="Gene3D" id="1.20.1600.10">
    <property type="entry name" value="Outer membrane efflux proteins (OEP)"/>
    <property type="match status" value="1"/>
</dbReference>
<keyword evidence="9" id="KW-0732">Signal</keyword>
<keyword evidence="11" id="KW-1185">Reference proteome</keyword>
<dbReference type="InterPro" id="IPR051906">
    <property type="entry name" value="TolC-like"/>
</dbReference>
<gene>
    <name evidence="10" type="ORF">AAAT34_02125</name>
</gene>
<evidence type="ECO:0000256" key="3">
    <source>
        <dbReference type="ARBA" id="ARBA00022448"/>
    </source>
</evidence>
<evidence type="ECO:0000256" key="9">
    <source>
        <dbReference type="SAM" id="SignalP"/>
    </source>
</evidence>
<accession>A0ABV1FN74</accession>
<dbReference type="PANTHER" id="PTHR30026">
    <property type="entry name" value="OUTER MEMBRANE PROTEIN TOLC"/>
    <property type="match status" value="1"/>
</dbReference>
<proteinExistence type="inferred from homology"/>
<dbReference type="SUPFAM" id="SSF56954">
    <property type="entry name" value="Outer membrane efflux proteins (OEP)"/>
    <property type="match status" value="1"/>
</dbReference>
<keyword evidence="3" id="KW-0813">Transport</keyword>
<evidence type="ECO:0000256" key="2">
    <source>
        <dbReference type="ARBA" id="ARBA00007613"/>
    </source>
</evidence>
<evidence type="ECO:0000256" key="1">
    <source>
        <dbReference type="ARBA" id="ARBA00004442"/>
    </source>
</evidence>
<dbReference type="InterPro" id="IPR003423">
    <property type="entry name" value="OMP_efflux"/>
</dbReference>
<feature type="chain" id="PRO_5046082126" evidence="9">
    <location>
        <begin position="20"/>
        <end position="441"/>
    </location>
</feature>
<comment type="similarity">
    <text evidence="2">Belongs to the outer membrane factor (OMF) (TC 1.B.17) family.</text>
</comment>
<sequence length="441" mass="50050">MKRLLFTFSFVFLASYGMAQETLSLGQCLKMGIERNLNLKTYEGNVLKGKHNISENRSRLLPQINIGAALNDNFDPPVSVTDGSAYGKPYNVTNTLQYNASASVQLQMPLYSQTARTALNIAKTLDVLNTLSYAKAKEDLIVQISKMYYLAQNTEEQIGIIKDNIKRLEELRDITQAFHDNDMALSVDVKRVNVNLENLSVQYDNAKAMLTQQYNMLKYVIDYPADKAIAVEKANIQQIDMAALTGLDENLSELQLLRTQQTLAEQQKKLAKDGYLPTVAISGNWTYTAFTDKFKNWFHSGESNHWYRSDGIGLSVRVPVFDGFEKRSKIRKAQVDIDNAKLAYENTMKGMQTQYANAVNDLANNQRNFSKQRDNYLLAEDVYKVTSDRYREGIASMTEVLQDEMSMSDAQNNYLTAHYNYQVSNLTLLKLTGQLDKLLKP</sequence>
<keyword evidence="4" id="KW-1134">Transmembrane beta strand</keyword>
<feature type="signal peptide" evidence="9">
    <location>
        <begin position="1"/>
        <end position="19"/>
    </location>
</feature>
<organism evidence="10 11">
    <name type="scientific">Hallella faecis</name>
    <dbReference type="NCBI Taxonomy" id="2841596"/>
    <lineage>
        <taxon>Bacteria</taxon>
        <taxon>Pseudomonadati</taxon>
        <taxon>Bacteroidota</taxon>
        <taxon>Bacteroidia</taxon>
        <taxon>Bacteroidales</taxon>
        <taxon>Prevotellaceae</taxon>
        <taxon>Hallella</taxon>
    </lineage>
</organism>
<dbReference type="Pfam" id="PF02321">
    <property type="entry name" value="OEP"/>
    <property type="match status" value="2"/>
</dbReference>
<evidence type="ECO:0000256" key="4">
    <source>
        <dbReference type="ARBA" id="ARBA00022452"/>
    </source>
</evidence>
<name>A0ABV1FN74_9BACT</name>
<evidence type="ECO:0000256" key="6">
    <source>
        <dbReference type="ARBA" id="ARBA00023136"/>
    </source>
</evidence>
<evidence type="ECO:0000256" key="5">
    <source>
        <dbReference type="ARBA" id="ARBA00022692"/>
    </source>
</evidence>
<keyword evidence="6" id="KW-0472">Membrane</keyword>
<keyword evidence="7" id="KW-0998">Cell outer membrane</keyword>
<evidence type="ECO:0000313" key="10">
    <source>
        <dbReference type="EMBL" id="MEQ2485851.1"/>
    </source>
</evidence>
<dbReference type="Proteomes" id="UP001487296">
    <property type="component" value="Unassembled WGS sequence"/>
</dbReference>
<dbReference type="EMBL" id="JBBNFP010000004">
    <property type="protein sequence ID" value="MEQ2485851.1"/>
    <property type="molecule type" value="Genomic_DNA"/>
</dbReference>
<keyword evidence="5" id="KW-0812">Transmembrane</keyword>
<dbReference type="RefSeq" id="WP_215758851.1">
    <property type="nucleotide sequence ID" value="NZ_JAHKBE010000003.1"/>
</dbReference>
<comment type="caution">
    <text evidence="10">The sequence shown here is derived from an EMBL/GenBank/DDBJ whole genome shotgun (WGS) entry which is preliminary data.</text>
</comment>
<dbReference type="PANTHER" id="PTHR30026:SF20">
    <property type="entry name" value="OUTER MEMBRANE PROTEIN TOLC"/>
    <property type="match status" value="1"/>
</dbReference>
<evidence type="ECO:0000256" key="8">
    <source>
        <dbReference type="SAM" id="Coils"/>
    </source>
</evidence>
<evidence type="ECO:0000256" key="7">
    <source>
        <dbReference type="ARBA" id="ARBA00023237"/>
    </source>
</evidence>
<reference evidence="10 11" key="1">
    <citation type="submission" date="2024-04" db="EMBL/GenBank/DDBJ databases">
        <title>Human intestinal bacterial collection.</title>
        <authorList>
            <person name="Pauvert C."/>
            <person name="Hitch T.C.A."/>
            <person name="Clavel T."/>
        </authorList>
    </citation>
    <scope>NUCLEOTIDE SEQUENCE [LARGE SCALE GENOMIC DNA]</scope>
    <source>
        <strain evidence="10 11">CLA-AA-H145</strain>
    </source>
</reference>
<comment type="subcellular location">
    <subcellularLocation>
        <location evidence="1">Cell outer membrane</location>
    </subcellularLocation>
</comment>
<evidence type="ECO:0000313" key="11">
    <source>
        <dbReference type="Proteomes" id="UP001487296"/>
    </source>
</evidence>
<protein>
    <submittedName>
        <fullName evidence="10">TolC family protein</fullName>
    </submittedName>
</protein>
<keyword evidence="8" id="KW-0175">Coiled coil</keyword>